<reference evidence="3" key="1">
    <citation type="journal article" date="2019" name="Int. J. Syst. Evol. Microbiol.">
        <title>The Global Catalogue of Microorganisms (GCM) 10K type strain sequencing project: providing services to taxonomists for standard genome sequencing and annotation.</title>
        <authorList>
            <consortium name="The Broad Institute Genomics Platform"/>
            <consortium name="The Broad Institute Genome Sequencing Center for Infectious Disease"/>
            <person name="Wu L."/>
            <person name="Ma J."/>
        </authorList>
    </citation>
    <scope>NUCLEOTIDE SEQUENCE [LARGE SCALE GENOMIC DNA]</scope>
    <source>
        <strain evidence="3">JCM 3338</strain>
    </source>
</reference>
<proteinExistence type="predicted"/>
<name>A0ABW4X4D9_9ACTN</name>
<gene>
    <name evidence="2" type="ORF">ACFSHS_01595</name>
</gene>
<comment type="caution">
    <text evidence="2">The sequence shown here is derived from an EMBL/GenBank/DDBJ whole genome shotgun (WGS) entry which is preliminary data.</text>
</comment>
<sequence>MPEPPPVPPSTHRLPADVAARIRTTAAPPRPPRRTTAVVLPFVLGSGIGGGGLAHLIRVGHRYRC</sequence>
<dbReference type="EMBL" id="JBHUHP010000001">
    <property type="protein sequence ID" value="MFD2090256.1"/>
    <property type="molecule type" value="Genomic_DNA"/>
</dbReference>
<keyword evidence="1" id="KW-1133">Transmembrane helix</keyword>
<dbReference type="Proteomes" id="UP001597402">
    <property type="component" value="Unassembled WGS sequence"/>
</dbReference>
<evidence type="ECO:0000256" key="1">
    <source>
        <dbReference type="SAM" id="Phobius"/>
    </source>
</evidence>
<evidence type="ECO:0000313" key="2">
    <source>
        <dbReference type="EMBL" id="MFD2090256.1"/>
    </source>
</evidence>
<keyword evidence="1" id="KW-0812">Transmembrane</keyword>
<protein>
    <submittedName>
        <fullName evidence="2">Uncharacterized protein</fullName>
    </submittedName>
</protein>
<accession>A0ABW4X4D9</accession>
<feature type="transmembrane region" description="Helical" evidence="1">
    <location>
        <begin position="38"/>
        <end position="57"/>
    </location>
</feature>
<dbReference type="RefSeq" id="WP_376870907.1">
    <property type="nucleotide sequence ID" value="NZ_JBHUHP010000001.1"/>
</dbReference>
<keyword evidence="3" id="KW-1185">Reference proteome</keyword>
<keyword evidence="1" id="KW-0472">Membrane</keyword>
<evidence type="ECO:0000313" key="3">
    <source>
        <dbReference type="Proteomes" id="UP001597402"/>
    </source>
</evidence>
<organism evidence="2 3">
    <name type="scientific">Blastococcus deserti</name>
    <dbReference type="NCBI Taxonomy" id="2259033"/>
    <lineage>
        <taxon>Bacteria</taxon>
        <taxon>Bacillati</taxon>
        <taxon>Actinomycetota</taxon>
        <taxon>Actinomycetes</taxon>
        <taxon>Geodermatophilales</taxon>
        <taxon>Geodermatophilaceae</taxon>
        <taxon>Blastococcus</taxon>
    </lineage>
</organism>